<keyword evidence="1" id="KW-1133">Transmembrane helix</keyword>
<dbReference type="EMBL" id="FQZO01000002">
    <property type="protein sequence ID" value="SHI87884.1"/>
    <property type="molecule type" value="Genomic_DNA"/>
</dbReference>
<keyword evidence="1" id="KW-0472">Membrane</keyword>
<dbReference type="OrthoDB" id="9899939at2"/>
<organism evidence="2 3">
    <name type="scientific">Clostridium amylolyticum</name>
    <dbReference type="NCBI Taxonomy" id="1121298"/>
    <lineage>
        <taxon>Bacteria</taxon>
        <taxon>Bacillati</taxon>
        <taxon>Bacillota</taxon>
        <taxon>Clostridia</taxon>
        <taxon>Eubacteriales</taxon>
        <taxon>Clostridiaceae</taxon>
        <taxon>Clostridium</taxon>
    </lineage>
</organism>
<feature type="transmembrane region" description="Helical" evidence="1">
    <location>
        <begin position="97"/>
        <end position="120"/>
    </location>
</feature>
<feature type="transmembrane region" description="Helical" evidence="1">
    <location>
        <begin position="41"/>
        <end position="60"/>
    </location>
</feature>
<dbReference type="RefSeq" id="WP_073005428.1">
    <property type="nucleotide sequence ID" value="NZ_FQZO01000002.1"/>
</dbReference>
<keyword evidence="3" id="KW-1185">Reference proteome</keyword>
<evidence type="ECO:0000256" key="1">
    <source>
        <dbReference type="SAM" id="Phobius"/>
    </source>
</evidence>
<dbReference type="STRING" id="1121298.SAMN05444401_1663"/>
<evidence type="ECO:0000313" key="2">
    <source>
        <dbReference type="EMBL" id="SHI87884.1"/>
    </source>
</evidence>
<reference evidence="2 3" key="1">
    <citation type="submission" date="2016-11" db="EMBL/GenBank/DDBJ databases">
        <authorList>
            <person name="Jaros S."/>
            <person name="Januszkiewicz K."/>
            <person name="Wedrychowicz H."/>
        </authorList>
    </citation>
    <scope>NUCLEOTIDE SEQUENCE [LARGE SCALE GENOMIC DNA]</scope>
    <source>
        <strain evidence="2 3">DSM 21864</strain>
    </source>
</reference>
<dbReference type="AlphaFoldDB" id="A0A1M6EQX0"/>
<evidence type="ECO:0000313" key="3">
    <source>
        <dbReference type="Proteomes" id="UP000184080"/>
    </source>
</evidence>
<gene>
    <name evidence="2" type="ORF">SAMN05444401_1663</name>
</gene>
<dbReference type="Proteomes" id="UP000184080">
    <property type="component" value="Unassembled WGS sequence"/>
</dbReference>
<keyword evidence="1" id="KW-0812">Transmembrane</keyword>
<proteinExistence type="predicted"/>
<protein>
    <submittedName>
        <fullName evidence="2">Uncharacterized protein</fullName>
    </submittedName>
</protein>
<feature type="transmembrane region" description="Helical" evidence="1">
    <location>
        <begin position="6"/>
        <end position="29"/>
    </location>
</feature>
<sequence length="132" mass="14415">MSLGVLKALGAASFLFAMISVSYFVFNILGNVKLVKAMKEAHKIFGVLALITGFIHGYYLAGTQNISGYFSWLSMAALAFSCLFLRPENGGGKWKAFHTALIVMLILFACFHIYGVLIGYPTFKIMDSVLSA</sequence>
<name>A0A1M6EQX0_9CLOT</name>
<feature type="transmembrane region" description="Helical" evidence="1">
    <location>
        <begin position="66"/>
        <end position="85"/>
    </location>
</feature>
<accession>A0A1M6EQX0</accession>